<evidence type="ECO:0000313" key="3">
    <source>
        <dbReference type="EMBL" id="QRR04012.1"/>
    </source>
</evidence>
<proteinExistence type="predicted"/>
<organism evidence="3 4">
    <name type="scientific">Dyadobacter sandarakinus</name>
    <dbReference type="NCBI Taxonomy" id="2747268"/>
    <lineage>
        <taxon>Bacteria</taxon>
        <taxon>Pseudomonadati</taxon>
        <taxon>Bacteroidota</taxon>
        <taxon>Cytophagia</taxon>
        <taxon>Cytophagales</taxon>
        <taxon>Spirosomataceae</taxon>
        <taxon>Dyadobacter</taxon>
    </lineage>
</organism>
<dbReference type="InterPro" id="IPR039331">
    <property type="entry name" value="PAPs-like"/>
</dbReference>
<dbReference type="Proteomes" id="UP000612680">
    <property type="component" value="Chromosome"/>
</dbReference>
<gene>
    <name evidence="3" type="ORF">HWI92_02625</name>
</gene>
<dbReference type="PANTHER" id="PTHR22953">
    <property type="entry name" value="ACID PHOSPHATASE RELATED"/>
    <property type="match status" value="1"/>
</dbReference>
<dbReference type="InterPro" id="IPR004843">
    <property type="entry name" value="Calcineurin-like_PHP"/>
</dbReference>
<dbReference type="Pfam" id="PF00149">
    <property type="entry name" value="Metallophos"/>
    <property type="match status" value="1"/>
</dbReference>
<dbReference type="PANTHER" id="PTHR22953:SF153">
    <property type="entry name" value="PURPLE ACID PHOSPHATASE"/>
    <property type="match status" value="1"/>
</dbReference>
<dbReference type="EMBL" id="CP056775">
    <property type="protein sequence ID" value="QRR04012.1"/>
    <property type="molecule type" value="Genomic_DNA"/>
</dbReference>
<keyword evidence="1" id="KW-0732">Signal</keyword>
<dbReference type="SUPFAM" id="SSF56300">
    <property type="entry name" value="Metallo-dependent phosphatases"/>
    <property type="match status" value="1"/>
</dbReference>
<protein>
    <submittedName>
        <fullName evidence="3">Metallophosphoesterase</fullName>
    </submittedName>
</protein>
<feature type="domain" description="Calcineurin-like phosphoesterase" evidence="2">
    <location>
        <begin position="93"/>
        <end position="273"/>
    </location>
</feature>
<reference evidence="3 4" key="1">
    <citation type="submission" date="2020-06" db="EMBL/GenBank/DDBJ databases">
        <title>Dyadobacter sandarakinus sp. nov., isolated from the soil of the Arctic Yellow River Station.</title>
        <authorList>
            <person name="Zhang Y."/>
            <person name="Peng F."/>
        </authorList>
    </citation>
    <scope>NUCLEOTIDE SEQUENCE [LARGE SCALE GENOMIC DNA]</scope>
    <source>
        <strain evidence="3 4">Q3-56</strain>
    </source>
</reference>
<dbReference type="Gene3D" id="3.60.21.10">
    <property type="match status" value="1"/>
</dbReference>
<evidence type="ECO:0000259" key="2">
    <source>
        <dbReference type="Pfam" id="PF00149"/>
    </source>
</evidence>
<keyword evidence="4" id="KW-1185">Reference proteome</keyword>
<accession>A0ABX7IEQ1</accession>
<sequence>MYPVNDPKYSGPVIKKGQPDDTYKFLPLPAPTGNYPYRLNIRKVLPGISSDSFSFHMLGDSGSLKDSSFLTKVVQEMVDQYAHPDASGGTLGFLYHLGDVVYNHGEAIEYQRQFFGPFTSYPAPVFAIPGNHDSDVNTDSRVKYKSLEPFKTVFCDTHPRMVPFSGNAARKSMIQPNIYWTLQTPLANIIGLHSNVPKYGVITPAQREWFVEELKAAQAERPGKMLIVCIHHAPYSADINHGSSMPMIRFFEEVFLETGIHPDIVFSGHVHNYQRFHKKYEDGKIVPFVVAGSGGYDELHPVASLSDRRFTGLNNLFEEVVLERYCDDRHGFLRIDLARNGTGVALTGKYYTIVPATEQKPDLLVQLTDEFEVHT</sequence>
<evidence type="ECO:0000256" key="1">
    <source>
        <dbReference type="ARBA" id="ARBA00022729"/>
    </source>
</evidence>
<name>A0ABX7IEQ1_9BACT</name>
<evidence type="ECO:0000313" key="4">
    <source>
        <dbReference type="Proteomes" id="UP000612680"/>
    </source>
</evidence>
<dbReference type="InterPro" id="IPR029052">
    <property type="entry name" value="Metallo-depent_PP-like"/>
</dbReference>